<evidence type="ECO:0000256" key="1">
    <source>
        <dbReference type="ARBA" id="ARBA00004477"/>
    </source>
</evidence>
<evidence type="ECO:0000256" key="10">
    <source>
        <dbReference type="SAM" id="MobiDB-lite"/>
    </source>
</evidence>
<name>A0A5D3B0L3_9TREE</name>
<feature type="transmembrane region" description="Helical" evidence="11">
    <location>
        <begin position="262"/>
        <end position="291"/>
    </location>
</feature>
<feature type="compositionally biased region" description="Acidic residues" evidence="10">
    <location>
        <begin position="410"/>
        <end position="422"/>
    </location>
</feature>
<evidence type="ECO:0000256" key="2">
    <source>
        <dbReference type="ARBA" id="ARBA00009808"/>
    </source>
</evidence>
<dbReference type="PROSITE" id="PS50922">
    <property type="entry name" value="TLC"/>
    <property type="match status" value="1"/>
</dbReference>
<dbReference type="GO" id="GO:0005789">
    <property type="term" value="C:endoplasmic reticulum membrane"/>
    <property type="evidence" value="ECO:0007669"/>
    <property type="project" value="UniProtKB-SubCell"/>
</dbReference>
<dbReference type="Proteomes" id="UP000322245">
    <property type="component" value="Unassembled WGS sequence"/>
</dbReference>
<evidence type="ECO:0000256" key="7">
    <source>
        <dbReference type="ARBA" id="ARBA00023136"/>
    </source>
</evidence>
<evidence type="ECO:0000256" key="8">
    <source>
        <dbReference type="ARBA" id="ARBA00023180"/>
    </source>
</evidence>
<feature type="transmembrane region" description="Helical" evidence="11">
    <location>
        <begin position="372"/>
        <end position="395"/>
    </location>
</feature>
<dbReference type="PANTHER" id="PTHR12560:SF11">
    <property type="entry name" value="CERAMIDE SYNTHASE LAC1-RELATED"/>
    <property type="match status" value="1"/>
</dbReference>
<accession>A0A5D3B0L3</accession>
<dbReference type="SMART" id="SM00724">
    <property type="entry name" value="TLC"/>
    <property type="match status" value="1"/>
</dbReference>
<dbReference type="InterPro" id="IPR016439">
    <property type="entry name" value="Lag1/Lac1-like"/>
</dbReference>
<evidence type="ECO:0000256" key="3">
    <source>
        <dbReference type="ARBA" id="ARBA00022679"/>
    </source>
</evidence>
<comment type="caution">
    <text evidence="13">The sequence shown here is derived from an EMBL/GenBank/DDBJ whole genome shotgun (WGS) entry which is preliminary data.</text>
</comment>
<feature type="transmembrane region" description="Helical" evidence="11">
    <location>
        <begin position="91"/>
        <end position="110"/>
    </location>
</feature>
<dbReference type="GO" id="GO:0046513">
    <property type="term" value="P:ceramide biosynthetic process"/>
    <property type="evidence" value="ECO:0007669"/>
    <property type="project" value="InterPro"/>
</dbReference>
<sequence length="429" mass="50142">MPTSSRQDTHRRRSSSVTAALNQIPLNQQGDGIRPLRVKSHPSFSPVVAPGLGTPSKVKARPLSRRYVSDGLWSDVKTGKWLLIPSSSFKLSLIAPILYLLHVSLAYAGVEAFQPGGQIPNIGEKCLLPSNEQDGGYAKTWWDVALLVHYIVFWTFVRQFMTLKVLAPLAFKLGVRGGKITRFTEQGYAVFYYGIYVTYGLYVMRSLPTWYYKTEYFFIDYPHKIISFRLKFYYLTQWAFWAQQTIILAAKVEKPRKDYKELVLHHIVTIWLIFWSYMAHFTYFGVAIFFTMDTSDLFFSLAKCVNYLSDFWSIPFLVWFTISWTYLRHYLNLLILYNFPTQYDLIPVAARSKIDFYNDSYLDSYGFMKWQIFIPIAALQALNLFWYFLILRILVRAVWNWGEDVKDDRSEDEDEGEEELEEVAGKKKE</sequence>
<evidence type="ECO:0000313" key="13">
    <source>
        <dbReference type="EMBL" id="TYJ56071.1"/>
    </source>
</evidence>
<reference evidence="13 14" key="1">
    <citation type="submission" date="2017-05" db="EMBL/GenBank/DDBJ databases">
        <title>The Genome Sequence of Tsuchiyaea wingfieldii DSM 27421.</title>
        <authorList>
            <person name="Cuomo C."/>
            <person name="Passer A."/>
            <person name="Billmyre B."/>
            <person name="Heitman J."/>
        </authorList>
    </citation>
    <scope>NUCLEOTIDE SEQUENCE [LARGE SCALE GENOMIC DNA]</scope>
    <source>
        <strain evidence="13 14">DSM 27421</strain>
    </source>
</reference>
<dbReference type="Pfam" id="PF03798">
    <property type="entry name" value="TRAM_LAG1_CLN8"/>
    <property type="match status" value="1"/>
</dbReference>
<feature type="domain" description="TLC" evidence="12">
    <location>
        <begin position="178"/>
        <end position="399"/>
    </location>
</feature>
<evidence type="ECO:0000256" key="4">
    <source>
        <dbReference type="ARBA" id="ARBA00022692"/>
    </source>
</evidence>
<evidence type="ECO:0000256" key="5">
    <source>
        <dbReference type="ARBA" id="ARBA00022824"/>
    </source>
</evidence>
<feature type="transmembrane region" description="Helical" evidence="11">
    <location>
        <begin position="311"/>
        <end position="327"/>
    </location>
</feature>
<proteinExistence type="inferred from homology"/>
<comment type="similarity">
    <text evidence="2">Belongs to the sphingosine N-acyltransferase family.</text>
</comment>
<keyword evidence="3" id="KW-0808">Transferase</keyword>
<dbReference type="InterPro" id="IPR006634">
    <property type="entry name" value="TLC-dom"/>
</dbReference>
<keyword evidence="5" id="KW-0256">Endoplasmic reticulum</keyword>
<evidence type="ECO:0000313" key="14">
    <source>
        <dbReference type="Proteomes" id="UP000322245"/>
    </source>
</evidence>
<evidence type="ECO:0000256" key="9">
    <source>
        <dbReference type="PROSITE-ProRule" id="PRU00205"/>
    </source>
</evidence>
<evidence type="ECO:0000256" key="6">
    <source>
        <dbReference type="ARBA" id="ARBA00022989"/>
    </source>
</evidence>
<dbReference type="GO" id="GO:0050291">
    <property type="term" value="F:sphingosine N-acyltransferase activity"/>
    <property type="evidence" value="ECO:0007669"/>
    <property type="project" value="InterPro"/>
</dbReference>
<keyword evidence="14" id="KW-1185">Reference proteome</keyword>
<keyword evidence="7 9" id="KW-0472">Membrane</keyword>
<evidence type="ECO:0000259" key="12">
    <source>
        <dbReference type="PROSITE" id="PS50922"/>
    </source>
</evidence>
<keyword evidence="6 11" id="KW-1133">Transmembrane helix</keyword>
<dbReference type="EMBL" id="NIDF01000029">
    <property type="protein sequence ID" value="TYJ56071.1"/>
    <property type="molecule type" value="Genomic_DNA"/>
</dbReference>
<keyword evidence="4 9" id="KW-0812">Transmembrane</keyword>
<gene>
    <name evidence="13" type="ORF">B9479_003181</name>
</gene>
<dbReference type="AlphaFoldDB" id="A0A5D3B0L3"/>
<protein>
    <recommendedName>
        <fullName evidence="12">TLC domain-containing protein</fullName>
    </recommendedName>
</protein>
<dbReference type="PANTHER" id="PTHR12560">
    <property type="entry name" value="LONGEVITY ASSURANCE FACTOR 1 LAG1"/>
    <property type="match status" value="1"/>
</dbReference>
<organism evidence="13 14">
    <name type="scientific">Cryptococcus floricola</name>
    <dbReference type="NCBI Taxonomy" id="2591691"/>
    <lineage>
        <taxon>Eukaryota</taxon>
        <taxon>Fungi</taxon>
        <taxon>Dikarya</taxon>
        <taxon>Basidiomycota</taxon>
        <taxon>Agaricomycotina</taxon>
        <taxon>Tremellomycetes</taxon>
        <taxon>Tremellales</taxon>
        <taxon>Cryptococcaceae</taxon>
        <taxon>Cryptococcus</taxon>
    </lineage>
</organism>
<evidence type="ECO:0000256" key="11">
    <source>
        <dbReference type="SAM" id="Phobius"/>
    </source>
</evidence>
<keyword evidence="8" id="KW-0325">Glycoprotein</keyword>
<feature type="transmembrane region" description="Helical" evidence="11">
    <location>
        <begin position="190"/>
        <end position="212"/>
    </location>
</feature>
<feature type="region of interest" description="Disordered" evidence="10">
    <location>
        <begin position="405"/>
        <end position="429"/>
    </location>
</feature>
<comment type="subcellular location">
    <subcellularLocation>
        <location evidence="1">Endoplasmic reticulum membrane</location>
        <topology evidence="1">Multi-pass membrane protein</topology>
    </subcellularLocation>
</comment>